<dbReference type="KEGG" id="slau:SLA_3173"/>
<proteinExistence type="predicted"/>
<name>A0A160NYT2_STRLU</name>
<evidence type="ECO:0000313" key="3">
    <source>
        <dbReference type="Proteomes" id="UP000217676"/>
    </source>
</evidence>
<protein>
    <recommendedName>
        <fullName evidence="1">DUF397 domain-containing protein</fullName>
    </recommendedName>
</protein>
<organism evidence="2 3">
    <name type="scientific">Streptomyces laurentii</name>
    <dbReference type="NCBI Taxonomy" id="39478"/>
    <lineage>
        <taxon>Bacteria</taxon>
        <taxon>Bacillati</taxon>
        <taxon>Actinomycetota</taxon>
        <taxon>Actinomycetes</taxon>
        <taxon>Kitasatosporales</taxon>
        <taxon>Streptomycetaceae</taxon>
        <taxon>Streptomyces</taxon>
    </lineage>
</organism>
<evidence type="ECO:0000259" key="1">
    <source>
        <dbReference type="Pfam" id="PF04149"/>
    </source>
</evidence>
<dbReference type="InterPro" id="IPR007278">
    <property type="entry name" value="DUF397"/>
</dbReference>
<dbReference type="Pfam" id="PF04149">
    <property type="entry name" value="DUF397"/>
    <property type="match status" value="1"/>
</dbReference>
<evidence type="ECO:0000313" key="2">
    <source>
        <dbReference type="EMBL" id="BAU84087.1"/>
    </source>
</evidence>
<dbReference type="EMBL" id="AP017424">
    <property type="protein sequence ID" value="BAU84087.1"/>
    <property type="molecule type" value="Genomic_DNA"/>
</dbReference>
<gene>
    <name evidence="2" type="ORF">SLA_3173</name>
</gene>
<reference evidence="2 3" key="1">
    <citation type="journal article" date="2016" name="Genome Announc.">
        <title>Complete Genome Sequence of Thiostrepton-Producing Streptomyces laurentii ATCC 31255.</title>
        <authorList>
            <person name="Doi K."/>
            <person name="Fujino Y."/>
            <person name="Nagayoshi Y."/>
            <person name="Ohshima T."/>
            <person name="Ogata S."/>
        </authorList>
    </citation>
    <scope>NUCLEOTIDE SEQUENCE [LARGE SCALE GENOMIC DNA]</scope>
    <source>
        <strain evidence="2 3">ATCC 31255</strain>
    </source>
</reference>
<dbReference type="Proteomes" id="UP000217676">
    <property type="component" value="Chromosome"/>
</dbReference>
<accession>A0A160NYT2</accession>
<dbReference type="AlphaFoldDB" id="A0A160NYT2"/>
<keyword evidence="3" id="KW-1185">Reference proteome</keyword>
<feature type="domain" description="DUF397" evidence="1">
    <location>
        <begin position="10"/>
        <end position="63"/>
    </location>
</feature>
<sequence>MTRADDLSVDWFSSSYSNNQGGQCVQGGRCSNGDMAVRDSKDPHGPAFRFSAGAWTGFVEHVKSGR</sequence>